<evidence type="ECO:0000256" key="3">
    <source>
        <dbReference type="ARBA" id="ARBA00022960"/>
    </source>
</evidence>
<accession>A0A101FWG7</accession>
<dbReference type="GO" id="GO:0071555">
    <property type="term" value="P:cell wall organization"/>
    <property type="evidence" value="ECO:0007669"/>
    <property type="project" value="UniProtKB-KW"/>
</dbReference>
<dbReference type="Pfam" id="PF02388">
    <property type="entry name" value="FemAB"/>
    <property type="match status" value="2"/>
</dbReference>
<keyword evidence="2" id="KW-0808">Transferase</keyword>
<dbReference type="PANTHER" id="PTHR36174:SF1">
    <property type="entry name" value="LIPID II:GLYCINE GLYCYLTRANSFERASE"/>
    <property type="match status" value="1"/>
</dbReference>
<gene>
    <name evidence="7" type="ORF">XD73_1374</name>
</gene>
<keyword evidence="4" id="KW-0573">Peptidoglycan synthesis</keyword>
<reference evidence="7 8" key="1">
    <citation type="journal article" date="2015" name="MBio">
        <title>Genome-Resolved Metagenomic Analysis Reveals Roles for Candidate Phyla and Other Microbial Community Members in Biogeochemical Transformations in Oil Reservoirs.</title>
        <authorList>
            <person name="Hu P."/>
            <person name="Tom L."/>
            <person name="Singh A."/>
            <person name="Thomas B.C."/>
            <person name="Baker B.J."/>
            <person name="Piceno Y.M."/>
            <person name="Andersen G.L."/>
            <person name="Banfield J.F."/>
        </authorList>
    </citation>
    <scope>NUCLEOTIDE SEQUENCE [LARGE SCALE GENOMIC DNA]</scope>
    <source>
        <strain evidence="7">46_16</strain>
    </source>
</reference>
<dbReference type="Proteomes" id="UP000064249">
    <property type="component" value="Unassembled WGS sequence"/>
</dbReference>
<comment type="similarity">
    <text evidence="1">Belongs to the FemABX family.</text>
</comment>
<evidence type="ECO:0000256" key="4">
    <source>
        <dbReference type="ARBA" id="ARBA00022984"/>
    </source>
</evidence>
<dbReference type="SUPFAM" id="SSF55729">
    <property type="entry name" value="Acyl-CoA N-acyltransferases (Nat)"/>
    <property type="match status" value="2"/>
</dbReference>
<dbReference type="InterPro" id="IPR003447">
    <property type="entry name" value="FEMABX"/>
</dbReference>
<organism evidence="7 8">
    <name type="scientific">Anaerolinea thermophila</name>
    <dbReference type="NCBI Taxonomy" id="167964"/>
    <lineage>
        <taxon>Bacteria</taxon>
        <taxon>Bacillati</taxon>
        <taxon>Chloroflexota</taxon>
        <taxon>Anaerolineae</taxon>
        <taxon>Anaerolineales</taxon>
        <taxon>Anaerolineaceae</taxon>
        <taxon>Anaerolinea</taxon>
    </lineage>
</organism>
<dbReference type="EMBL" id="LGFU01000165">
    <property type="protein sequence ID" value="KUK45751.1"/>
    <property type="molecule type" value="Genomic_DNA"/>
</dbReference>
<comment type="caution">
    <text evidence="7">The sequence shown here is derived from an EMBL/GenBank/DDBJ whole genome shotgun (WGS) entry which is preliminary data.</text>
</comment>
<dbReference type="AlphaFoldDB" id="A0A101FWG7"/>
<dbReference type="GO" id="GO:0009252">
    <property type="term" value="P:peptidoglycan biosynthetic process"/>
    <property type="evidence" value="ECO:0007669"/>
    <property type="project" value="UniProtKB-KW"/>
</dbReference>
<dbReference type="PATRIC" id="fig|167964.4.peg.1567"/>
<dbReference type="GO" id="GO:0016755">
    <property type="term" value="F:aminoacyltransferase activity"/>
    <property type="evidence" value="ECO:0007669"/>
    <property type="project" value="InterPro"/>
</dbReference>
<dbReference type="PROSITE" id="PS51191">
    <property type="entry name" value="FEMABX"/>
    <property type="match status" value="1"/>
</dbReference>
<name>A0A101FWG7_9CHLR</name>
<keyword evidence="5" id="KW-0012">Acyltransferase</keyword>
<keyword evidence="3" id="KW-0133">Cell shape</keyword>
<dbReference type="Gene3D" id="3.40.630.30">
    <property type="match status" value="2"/>
</dbReference>
<evidence type="ECO:0000313" key="7">
    <source>
        <dbReference type="EMBL" id="KUK45751.1"/>
    </source>
</evidence>
<proteinExistence type="inferred from homology"/>
<dbReference type="PANTHER" id="PTHR36174">
    <property type="entry name" value="LIPID II:GLYCINE GLYCYLTRANSFERASE"/>
    <property type="match status" value="1"/>
</dbReference>
<evidence type="ECO:0000256" key="1">
    <source>
        <dbReference type="ARBA" id="ARBA00009943"/>
    </source>
</evidence>
<sequence>MDLLSPQAWDQFISEHPEAHILQTSPWGTLKSTFGWTPRFFREGNIGAMVLFRKLPLGLSIAYIPRGPVGEGDWEKLWIGLDGYCQKENAVFLRVEPNIWEPVDKALMNRQLPGFIRTEQTIQPPRTIMIDIDSSEDDLLMAMKSKTRYNIRLAERKDVVVSPSDDVETFHKMMLTTGSRDEFGIHSLEYYQRAYEVFSKNDACVLLIARFHEKPLAGLMAFSQGKTAWYFYGASNNQERNRMPTYLLQWEAMRWAKTKGCQQYDLWGVPDYPEEKLEEQFVERSEGLWGVYRFKRGFGGEIRRTIGTWDRVYRPGLYKLYQLWARYRPTSAA</sequence>
<evidence type="ECO:0000256" key="6">
    <source>
        <dbReference type="ARBA" id="ARBA00023316"/>
    </source>
</evidence>
<evidence type="ECO:0000313" key="8">
    <source>
        <dbReference type="Proteomes" id="UP000064249"/>
    </source>
</evidence>
<dbReference type="InterPro" id="IPR016181">
    <property type="entry name" value="Acyl_CoA_acyltransferase"/>
</dbReference>
<keyword evidence="6" id="KW-0961">Cell wall biogenesis/degradation</keyword>
<evidence type="ECO:0000256" key="2">
    <source>
        <dbReference type="ARBA" id="ARBA00022679"/>
    </source>
</evidence>
<protein>
    <submittedName>
        <fullName evidence="7">FemAB family protein</fullName>
    </submittedName>
</protein>
<dbReference type="InterPro" id="IPR050644">
    <property type="entry name" value="PG_Glycine_Bridge_Synth"/>
</dbReference>
<dbReference type="GO" id="GO:0008360">
    <property type="term" value="P:regulation of cell shape"/>
    <property type="evidence" value="ECO:0007669"/>
    <property type="project" value="UniProtKB-KW"/>
</dbReference>
<evidence type="ECO:0000256" key="5">
    <source>
        <dbReference type="ARBA" id="ARBA00023315"/>
    </source>
</evidence>